<dbReference type="Proteomes" id="UP000314294">
    <property type="component" value="Unassembled WGS sequence"/>
</dbReference>
<reference evidence="1 2" key="1">
    <citation type="submission" date="2019-03" db="EMBL/GenBank/DDBJ databases">
        <title>First draft genome of Liparis tanakae, snailfish: a comprehensive survey of snailfish specific genes.</title>
        <authorList>
            <person name="Kim W."/>
            <person name="Song I."/>
            <person name="Jeong J.-H."/>
            <person name="Kim D."/>
            <person name="Kim S."/>
            <person name="Ryu S."/>
            <person name="Song J.Y."/>
            <person name="Lee S.K."/>
        </authorList>
    </citation>
    <scope>NUCLEOTIDE SEQUENCE [LARGE SCALE GENOMIC DNA]</scope>
    <source>
        <tissue evidence="1">Muscle</tissue>
    </source>
</reference>
<name>A0A4Z2HIM7_9TELE</name>
<dbReference type="AlphaFoldDB" id="A0A4Z2HIM7"/>
<evidence type="ECO:0000313" key="1">
    <source>
        <dbReference type="EMBL" id="TNN64784.1"/>
    </source>
</evidence>
<accession>A0A4Z2HIM7</accession>
<protein>
    <submittedName>
        <fullName evidence="1">Uncharacterized protein</fullName>
    </submittedName>
</protein>
<gene>
    <name evidence="1" type="ORF">EYF80_024979</name>
</gene>
<dbReference type="EMBL" id="SRLO01000246">
    <property type="protein sequence ID" value="TNN64784.1"/>
    <property type="molecule type" value="Genomic_DNA"/>
</dbReference>
<organism evidence="1 2">
    <name type="scientific">Liparis tanakae</name>
    <name type="common">Tanaka's snailfish</name>
    <dbReference type="NCBI Taxonomy" id="230148"/>
    <lineage>
        <taxon>Eukaryota</taxon>
        <taxon>Metazoa</taxon>
        <taxon>Chordata</taxon>
        <taxon>Craniata</taxon>
        <taxon>Vertebrata</taxon>
        <taxon>Euteleostomi</taxon>
        <taxon>Actinopterygii</taxon>
        <taxon>Neopterygii</taxon>
        <taxon>Teleostei</taxon>
        <taxon>Neoteleostei</taxon>
        <taxon>Acanthomorphata</taxon>
        <taxon>Eupercaria</taxon>
        <taxon>Perciformes</taxon>
        <taxon>Cottioidei</taxon>
        <taxon>Cottales</taxon>
        <taxon>Liparidae</taxon>
        <taxon>Liparis</taxon>
    </lineage>
</organism>
<comment type="caution">
    <text evidence="1">The sequence shown here is derived from an EMBL/GenBank/DDBJ whole genome shotgun (WGS) entry which is preliminary data.</text>
</comment>
<keyword evidence="2" id="KW-1185">Reference proteome</keyword>
<sequence length="85" mass="8867">MAGSTMSPLGLRILPTAAGQDSVAISSPREALYLSPSELLRLPLFSPWTRGRVHSHVLPDACGSAVGYGSKHPNGKADCCHALAI</sequence>
<evidence type="ECO:0000313" key="2">
    <source>
        <dbReference type="Proteomes" id="UP000314294"/>
    </source>
</evidence>
<proteinExistence type="predicted"/>